<comment type="caution">
    <text evidence="1">The sequence shown here is derived from an EMBL/GenBank/DDBJ whole genome shotgun (WGS) entry which is preliminary data.</text>
</comment>
<dbReference type="Pfam" id="PF07958">
    <property type="entry name" value="DUF1688"/>
    <property type="match status" value="1"/>
</dbReference>
<evidence type="ECO:0000313" key="2">
    <source>
        <dbReference type="Proteomes" id="UP000193642"/>
    </source>
</evidence>
<dbReference type="EMBL" id="MCGO01000130">
    <property type="protein sequence ID" value="ORY25382.1"/>
    <property type="molecule type" value="Genomic_DNA"/>
</dbReference>
<keyword evidence="2" id="KW-1185">Reference proteome</keyword>
<dbReference type="PANTHER" id="PTHR31687:SF3">
    <property type="entry name" value="PROTEIN URG3"/>
    <property type="match status" value="1"/>
</dbReference>
<protein>
    <submittedName>
        <fullName evidence="1">DUF1688-domain-containing protein</fullName>
    </submittedName>
</protein>
<reference evidence="1 2" key="1">
    <citation type="submission" date="2016-07" db="EMBL/GenBank/DDBJ databases">
        <title>Pervasive Adenine N6-methylation of Active Genes in Fungi.</title>
        <authorList>
            <consortium name="DOE Joint Genome Institute"/>
            <person name="Mondo S.J."/>
            <person name="Dannebaum R.O."/>
            <person name="Kuo R.C."/>
            <person name="Labutti K."/>
            <person name="Haridas S."/>
            <person name="Kuo A."/>
            <person name="Salamov A."/>
            <person name="Ahrendt S.R."/>
            <person name="Lipzen A."/>
            <person name="Sullivan W."/>
            <person name="Andreopoulos W.B."/>
            <person name="Clum A."/>
            <person name="Lindquist E."/>
            <person name="Daum C."/>
            <person name="Ramamoorthy G.K."/>
            <person name="Gryganskyi A."/>
            <person name="Culley D."/>
            <person name="Magnuson J.K."/>
            <person name="James T.Y."/>
            <person name="O'Malley M.A."/>
            <person name="Stajich J.E."/>
            <person name="Spatafora J.W."/>
            <person name="Visel A."/>
            <person name="Grigoriev I.V."/>
        </authorList>
    </citation>
    <scope>NUCLEOTIDE SEQUENCE [LARGE SCALE GENOMIC DNA]</scope>
    <source>
        <strain evidence="1 2">JEL800</strain>
    </source>
</reference>
<accession>A0A1Y2AS73</accession>
<organism evidence="1 2">
    <name type="scientific">Rhizoclosmatium globosum</name>
    <dbReference type="NCBI Taxonomy" id="329046"/>
    <lineage>
        <taxon>Eukaryota</taxon>
        <taxon>Fungi</taxon>
        <taxon>Fungi incertae sedis</taxon>
        <taxon>Chytridiomycota</taxon>
        <taxon>Chytridiomycota incertae sedis</taxon>
        <taxon>Chytridiomycetes</taxon>
        <taxon>Chytridiales</taxon>
        <taxon>Chytriomycetaceae</taxon>
        <taxon>Rhizoclosmatium</taxon>
    </lineage>
</organism>
<name>A0A1Y2AS73_9FUNG</name>
<dbReference type="Proteomes" id="UP000193642">
    <property type="component" value="Unassembled WGS sequence"/>
</dbReference>
<sequence>MPPPPNTLPSSLRSLPSVRQTTSLLLKHASHLKHFSVDLSAIDEVVNQVLGLIRRDYPAPSAIPFHSRWRHFDSASEKRVEKYLFLGGGSSVDSNVDSKVDANEKVRRVLDLFVVSVLLDAGAGAKWKYKFERDGTTNSIRSEGLALASLAWFLDGAFSLDPSNPLRVDAAKLSTLSLKDLHTAFQVSPENPLEGDIGRLSLLTRLGTVLTSPETAHFFYNKQNNDYRPGNMLDYVLSHAKQSGQTKSVDVSVLWSVVMDGLSGVWPATRTTLDGISLGDVWPSQAIHSIFQKESVRIEGIPKDAHLQNLHVVAFHKLSQWLTYSLMEPFSLVGVKFEGLDVMTGLAEYRNGGLFVELDMNVITLKKETLERGLANAKTAGVPRFEVFDDAVVEWRGLTVALLDLVGERVQKALGMSKDELPLVKVLEAGTWKLGREVAAKLRPDTKGPPIEIISDGTVF</sequence>
<dbReference type="PANTHER" id="PTHR31687">
    <property type="match status" value="1"/>
</dbReference>
<evidence type="ECO:0000313" key="1">
    <source>
        <dbReference type="EMBL" id="ORY25382.1"/>
    </source>
</evidence>
<dbReference type="AlphaFoldDB" id="A0A1Y2AS73"/>
<proteinExistence type="predicted"/>
<gene>
    <name evidence="1" type="ORF">BCR33DRAFT_668758</name>
</gene>
<dbReference type="OrthoDB" id="2153176at2759"/>
<dbReference type="InterPro" id="IPR012469">
    <property type="entry name" value="DUF1688"/>
</dbReference>
<dbReference type="STRING" id="329046.A0A1Y2AS73"/>